<feature type="compositionally biased region" description="Low complexity" evidence="1">
    <location>
        <begin position="486"/>
        <end position="495"/>
    </location>
</feature>
<keyword evidence="3" id="KW-1185">Reference proteome</keyword>
<name>A0A0D2G082_CLAB1</name>
<evidence type="ECO:0000313" key="3">
    <source>
        <dbReference type="Proteomes" id="UP000053789"/>
    </source>
</evidence>
<proteinExistence type="predicted"/>
<feature type="compositionally biased region" description="Polar residues" evidence="1">
    <location>
        <begin position="39"/>
        <end position="52"/>
    </location>
</feature>
<sequence length="607" mass="64548">MSSLAKKSMNFMRDVYNLAENRAELLLSTTTTSTSTSSQGYHPSQGLSSQFNPAHTHQYPPPPPPPPPALHTQAPPPPTYHYSSQHAQPYGHWSSPLTPISPPLPQAAPNVYPVASAALDVHPNPNPGLPLAPPSPVSSPPIPQPYGHQTPHGQHQCQFAPEYPPSGALSHHQHLSSWQSPANPGLHHRPQLNGSVAAQSHADFGPNQQDAPHRTSTSKHSAVTGSYWGMSRPETSKPLPPPLPPRANADGRYVAPGRVGAASSESCAPVSDQQGFTPPAPGYHEMPAVAAPPPRRHHHSGTNALPELPELPPGAANMTSSQPAHHAPYHLGCPPAAELQSNNNCAFEAVELPASPVMAKASHFMDSSSSAPQRYQRAYSTATTPAAMNQSFTSGHVAELDSTPIIINSQTTATTTTMTTSTNMQHRPPTHSNTAVTFSPPGSSAYHAYPVPTTLSSFGDDPPQRPSSPAMPPSAHTPSRSSIGAQQQQQQQQQQSLPLDDKHQMLQNHQVVSSPVAMSEVDRLAFNHARARTESLPTRGPTPGPSPLTPSCSETQHQQKTKAPYPLYHGTGAVTMPIHQDFATWNGDGDGDGSASGNASTPRVRKY</sequence>
<feature type="region of interest" description="Disordered" evidence="1">
    <location>
        <begin position="584"/>
        <end position="607"/>
    </location>
</feature>
<dbReference type="GeneID" id="27700049"/>
<feature type="region of interest" description="Disordered" evidence="1">
    <location>
        <begin position="420"/>
        <end position="497"/>
    </location>
</feature>
<evidence type="ECO:0000256" key="1">
    <source>
        <dbReference type="SAM" id="MobiDB-lite"/>
    </source>
</evidence>
<evidence type="ECO:0000313" key="2">
    <source>
        <dbReference type="EMBL" id="KIW92137.1"/>
    </source>
</evidence>
<accession>A0A0D2G082</accession>
<dbReference type="HOGENOM" id="CLU_484880_0_0_1"/>
<protein>
    <submittedName>
        <fullName evidence="2">Uncharacterized protein</fullName>
    </submittedName>
</protein>
<reference evidence="2" key="1">
    <citation type="submission" date="2015-01" db="EMBL/GenBank/DDBJ databases">
        <title>The Genome Sequence of Cladophialophora bantiana CBS 173.52.</title>
        <authorList>
            <consortium name="The Broad Institute Genomics Platform"/>
            <person name="Cuomo C."/>
            <person name="de Hoog S."/>
            <person name="Gorbushina A."/>
            <person name="Stielow B."/>
            <person name="Teixiera M."/>
            <person name="Abouelleil A."/>
            <person name="Chapman S.B."/>
            <person name="Priest M."/>
            <person name="Young S.K."/>
            <person name="Wortman J."/>
            <person name="Nusbaum C."/>
            <person name="Birren B."/>
        </authorList>
    </citation>
    <scope>NUCLEOTIDE SEQUENCE [LARGE SCALE GENOMIC DNA]</scope>
    <source>
        <strain evidence="2">CBS 173.52</strain>
    </source>
</reference>
<gene>
    <name evidence="2" type="ORF">Z519_07121</name>
</gene>
<feature type="compositionally biased region" description="Pro residues" evidence="1">
    <location>
        <begin position="124"/>
        <end position="144"/>
    </location>
</feature>
<feature type="region of interest" description="Disordered" evidence="1">
    <location>
        <begin position="123"/>
        <end position="308"/>
    </location>
</feature>
<feature type="compositionally biased region" description="Polar residues" evidence="1">
    <location>
        <begin position="206"/>
        <end position="224"/>
    </location>
</feature>
<organism evidence="2 3">
    <name type="scientific">Cladophialophora bantiana (strain ATCC 10958 / CBS 173.52 / CDC B-1940 / NIH 8579)</name>
    <name type="common">Xylohypha bantiana</name>
    <dbReference type="NCBI Taxonomy" id="1442370"/>
    <lineage>
        <taxon>Eukaryota</taxon>
        <taxon>Fungi</taxon>
        <taxon>Dikarya</taxon>
        <taxon>Ascomycota</taxon>
        <taxon>Pezizomycotina</taxon>
        <taxon>Eurotiomycetes</taxon>
        <taxon>Chaetothyriomycetidae</taxon>
        <taxon>Chaetothyriales</taxon>
        <taxon>Herpotrichiellaceae</taxon>
        <taxon>Cladophialophora</taxon>
    </lineage>
</organism>
<dbReference type="VEuPathDB" id="FungiDB:Z519_07121"/>
<feature type="compositionally biased region" description="Pro residues" evidence="1">
    <location>
        <begin position="59"/>
        <end position="79"/>
    </location>
</feature>
<feature type="region of interest" description="Disordered" evidence="1">
    <location>
        <begin position="531"/>
        <end position="560"/>
    </location>
</feature>
<dbReference type="OrthoDB" id="4150150at2759"/>
<feature type="region of interest" description="Disordered" evidence="1">
    <location>
        <begin position="29"/>
        <end position="98"/>
    </location>
</feature>
<dbReference type="AlphaFoldDB" id="A0A0D2G082"/>
<dbReference type="Proteomes" id="UP000053789">
    <property type="component" value="Unassembled WGS sequence"/>
</dbReference>
<feature type="compositionally biased region" description="Low complexity" evidence="1">
    <location>
        <begin position="29"/>
        <end position="38"/>
    </location>
</feature>
<feature type="compositionally biased region" description="Polar residues" evidence="1">
    <location>
        <begin position="430"/>
        <end position="442"/>
    </location>
</feature>
<dbReference type="RefSeq" id="XP_016618806.1">
    <property type="nucleotide sequence ID" value="XM_016764856.1"/>
</dbReference>
<dbReference type="EMBL" id="KN846989">
    <property type="protein sequence ID" value="KIW92137.1"/>
    <property type="molecule type" value="Genomic_DNA"/>
</dbReference>
<feature type="compositionally biased region" description="Polar residues" evidence="1">
    <location>
        <begin position="263"/>
        <end position="276"/>
    </location>
</feature>